<dbReference type="InterPro" id="IPR040154">
    <property type="entry name" value="Biotinidase/VNN"/>
</dbReference>
<keyword evidence="2" id="KW-0732">Signal</keyword>
<dbReference type="SUPFAM" id="SSF56317">
    <property type="entry name" value="Carbon-nitrogen hydrolase"/>
    <property type="match status" value="1"/>
</dbReference>
<dbReference type="EMBL" id="OW152837">
    <property type="protein sequence ID" value="CAH2058404.1"/>
    <property type="molecule type" value="Genomic_DNA"/>
</dbReference>
<dbReference type="InterPro" id="IPR036526">
    <property type="entry name" value="C-N_Hydrolase_sf"/>
</dbReference>
<organism evidence="4 5">
    <name type="scientific">Iphiclides podalirius</name>
    <name type="common">scarce swallowtail</name>
    <dbReference type="NCBI Taxonomy" id="110791"/>
    <lineage>
        <taxon>Eukaryota</taxon>
        <taxon>Metazoa</taxon>
        <taxon>Ecdysozoa</taxon>
        <taxon>Arthropoda</taxon>
        <taxon>Hexapoda</taxon>
        <taxon>Insecta</taxon>
        <taxon>Pterygota</taxon>
        <taxon>Neoptera</taxon>
        <taxon>Endopterygota</taxon>
        <taxon>Lepidoptera</taxon>
        <taxon>Glossata</taxon>
        <taxon>Ditrysia</taxon>
        <taxon>Papilionoidea</taxon>
        <taxon>Papilionidae</taxon>
        <taxon>Papilioninae</taxon>
        <taxon>Iphiclides</taxon>
    </lineage>
</organism>
<feature type="chain" id="PRO_5047238699" description="Vanin C-terminal domain-containing protein" evidence="2">
    <location>
        <begin position="20"/>
        <end position="466"/>
    </location>
</feature>
<evidence type="ECO:0000313" key="4">
    <source>
        <dbReference type="EMBL" id="CAH2058404.1"/>
    </source>
</evidence>
<evidence type="ECO:0000259" key="3">
    <source>
        <dbReference type="Pfam" id="PF19018"/>
    </source>
</evidence>
<evidence type="ECO:0000256" key="1">
    <source>
        <dbReference type="ARBA" id="ARBA00022801"/>
    </source>
</evidence>
<dbReference type="InterPro" id="IPR043957">
    <property type="entry name" value="Vanin_C"/>
</dbReference>
<reference evidence="4" key="1">
    <citation type="submission" date="2022-03" db="EMBL/GenBank/DDBJ databases">
        <authorList>
            <person name="Martin H S."/>
        </authorList>
    </citation>
    <scope>NUCLEOTIDE SEQUENCE</scope>
</reference>
<dbReference type="Proteomes" id="UP000837857">
    <property type="component" value="Chromosome 25"/>
</dbReference>
<gene>
    <name evidence="4" type="ORF">IPOD504_LOCUS10575</name>
</gene>
<evidence type="ECO:0000313" key="5">
    <source>
        <dbReference type="Proteomes" id="UP000837857"/>
    </source>
</evidence>
<keyword evidence="1" id="KW-0378">Hydrolase</keyword>
<dbReference type="Gene3D" id="3.60.110.10">
    <property type="entry name" value="Carbon-nitrogen hydrolase"/>
    <property type="match status" value="1"/>
</dbReference>
<keyword evidence="5" id="KW-1185">Reference proteome</keyword>
<sequence>MELMYRAVLFCLCLKVSICSETYKAAVVTGNFANGLGSFLPQIGGATKQEADIVLLSTDVPASEFCSDAVCRPENYDELVREISSAAKKYNVYIVTHLCERVRCDGGDEVVRSNLVFDRRGGVVTAYKKPLNNQAVCNTTTSETVTFATDFGVDFVLLMGDDVILQDLAALRNVKNLIVTGGSKSDMAYLRANQLIQSLAYVTSANVISDSGVFAGEAGLRNEGGLVQEIGKESGVKSEEIFFGLLDSQAGEDLSRYTIRPLDLKVSREGDRQTVCHGKLCCEFYVKTKTIDTENTPYGFAVFDGIRQVGKNFVGVEVCSLVACATHDRKTCEYGMEEHVNVTFDKISITGNFTGRHSAQFPVVLTSQTSLPSDTFAFVAAPVNDVKQVNVQLSDARDIFKFGILGHDFSKQSLDTFSNETDTKTRDNSDFYEYIFNEEVVEFFDSVWIKLRVLLFIVSVYILEMM</sequence>
<proteinExistence type="predicted"/>
<feature type="domain" description="Vanin C-terminal" evidence="3">
    <location>
        <begin position="253"/>
        <end position="411"/>
    </location>
</feature>
<evidence type="ECO:0000256" key="2">
    <source>
        <dbReference type="SAM" id="SignalP"/>
    </source>
</evidence>
<feature type="non-terminal residue" evidence="4">
    <location>
        <position position="466"/>
    </location>
</feature>
<feature type="signal peptide" evidence="2">
    <location>
        <begin position="1"/>
        <end position="19"/>
    </location>
</feature>
<protein>
    <recommendedName>
        <fullName evidence="3">Vanin C-terminal domain-containing protein</fullName>
    </recommendedName>
</protein>
<name>A0ABN8IIY4_9NEOP</name>
<accession>A0ABN8IIY4</accession>
<dbReference type="PANTHER" id="PTHR10609:SF14">
    <property type="entry name" value="BIOTINIDASE"/>
    <property type="match status" value="1"/>
</dbReference>
<dbReference type="PANTHER" id="PTHR10609">
    <property type="entry name" value="BIOTINIDASE-RELATED"/>
    <property type="match status" value="1"/>
</dbReference>
<dbReference type="Pfam" id="PF19018">
    <property type="entry name" value="Vanin_C"/>
    <property type="match status" value="1"/>
</dbReference>